<dbReference type="PANTHER" id="PTHR32467:SF118">
    <property type="entry name" value="ETHYLENE-RESPONSIVE TRANSCRIPTION FACTOR RAP2-7"/>
    <property type="match status" value="1"/>
</dbReference>
<dbReference type="FunFam" id="3.30.730.10:FF:000004">
    <property type="entry name" value="AP2-like ethylene-responsive transcription factor"/>
    <property type="match status" value="1"/>
</dbReference>
<evidence type="ECO:0000259" key="8">
    <source>
        <dbReference type="PROSITE" id="PS51032"/>
    </source>
</evidence>
<sequence length="577" mass="64312">MPEASSAASTIDTISEGTREKSEDSAMFVTRELFPLQPSGPSSSLPDNVKKSASAFTHYVGLNLFQTEPCSRPKSVEASPPASKKSRRGPRSRSSQYRGVTFYRRTGRWESHIWDNGKQVYLGGFDTSHTAARAYDKAAIKFRGLDADINFNIKDYEEDIRQMGALKKEEFVHILRRQSTGFSRGSSKFRGVTLHKCGRWEARMGQFLGKKYIYLGLFDSEVEAARAYDKAAIRCNGREAVTNFDPSTYEKEIPSEDQRNDNITSHGVNQWNLQLGVSLAEGASQANLHLNEIGKSSESLSLCSSFSEHDWKKARLSNPPVQQSVDKVEGMPLSFTGMEWQRVSDCHPGRIEGDPTRRLQYFTSLSDAWSLPDIQNEHENAREALKLAALPGVQRKLSHATNLETFSDGQRQTCEILNFQPGNVFVPGISMRDKGLSLSHGATSADTRCYDEVDVSSFKVPSLPLKGPKDQRSEFQLIPSISVGSQPGWSWPVNKTFQPLASVLNSSIAPSVSNKITHPPSFQMLQKVDLDHTNQTFLTFPPSKMVFSSQNVYRRRGLGSNHKTKNFLGLSHDSPLS</sequence>
<dbReference type="GO" id="GO:0003677">
    <property type="term" value="F:DNA binding"/>
    <property type="evidence" value="ECO:0007669"/>
    <property type="project" value="UniProtKB-KW"/>
</dbReference>
<keyword evidence="5" id="KW-0539">Nucleus</keyword>
<comment type="subcellular location">
    <subcellularLocation>
        <location evidence="1">Nucleus</location>
    </subcellularLocation>
</comment>
<dbReference type="SUPFAM" id="SSF54171">
    <property type="entry name" value="DNA-binding domain"/>
    <property type="match status" value="2"/>
</dbReference>
<organism evidence="9">
    <name type="scientific">Huperzia serrata</name>
    <name type="common">Toothed club-moss</name>
    <name type="synonym">Lycopodium serratum</name>
    <dbReference type="NCBI Taxonomy" id="355589"/>
    <lineage>
        <taxon>Eukaryota</taxon>
        <taxon>Viridiplantae</taxon>
        <taxon>Streptophyta</taxon>
        <taxon>Embryophyta</taxon>
        <taxon>Tracheophyta</taxon>
        <taxon>Lycopodiopsida</taxon>
        <taxon>Lycopodiales</taxon>
        <taxon>Lycopodiaceae</taxon>
        <taxon>Huperzioideae</taxon>
        <taxon>Huperzia</taxon>
    </lineage>
</organism>
<evidence type="ECO:0000256" key="4">
    <source>
        <dbReference type="ARBA" id="ARBA00023163"/>
    </source>
</evidence>
<dbReference type="EMBL" id="OR103132">
    <property type="protein sequence ID" value="WIM01282.1"/>
    <property type="molecule type" value="mRNA"/>
</dbReference>
<feature type="domain" description="AP2/ERF" evidence="8">
    <location>
        <begin position="188"/>
        <end position="245"/>
    </location>
</feature>
<dbReference type="SMART" id="SM00380">
    <property type="entry name" value="AP2"/>
    <property type="match status" value="2"/>
</dbReference>
<accession>A0AAT9UTW8</accession>
<dbReference type="Gene3D" id="3.30.730.10">
    <property type="entry name" value="AP2/ERF domain"/>
    <property type="match status" value="2"/>
</dbReference>
<evidence type="ECO:0000313" key="9">
    <source>
        <dbReference type="EMBL" id="WIM01282.1"/>
    </source>
</evidence>
<dbReference type="CDD" id="cd00018">
    <property type="entry name" value="AP2"/>
    <property type="match status" value="2"/>
</dbReference>
<feature type="region of interest" description="Disordered" evidence="7">
    <location>
        <begin position="1"/>
        <end position="25"/>
    </location>
</feature>
<gene>
    <name evidence="9" type="primary">AP2-3</name>
</gene>
<reference evidence="9" key="1">
    <citation type="submission" date="2023-06" db="EMBL/GenBank/DDBJ databases">
        <authorList>
            <person name="Lei M."/>
            <person name="Li C."/>
            <person name="Zhang Z.-j."/>
            <person name="Ou X.-l."/>
            <person name="Chen X.-y."/>
        </authorList>
    </citation>
    <scope>NUCLEOTIDE SEQUENCE</scope>
</reference>
<evidence type="ECO:0000256" key="2">
    <source>
        <dbReference type="ARBA" id="ARBA00023015"/>
    </source>
</evidence>
<dbReference type="InterPro" id="IPR036955">
    <property type="entry name" value="AP2/ERF_dom_sf"/>
</dbReference>
<name>A0AAT9UTW8_HUPSR</name>
<dbReference type="PROSITE" id="PS51032">
    <property type="entry name" value="AP2_ERF"/>
    <property type="match status" value="2"/>
</dbReference>
<dbReference type="Pfam" id="PF00847">
    <property type="entry name" value="AP2"/>
    <property type="match status" value="2"/>
</dbReference>
<evidence type="ECO:0000256" key="6">
    <source>
        <dbReference type="ARBA" id="ARBA00037973"/>
    </source>
</evidence>
<feature type="region of interest" description="Disordered" evidence="7">
    <location>
        <begin position="70"/>
        <end position="97"/>
    </location>
</feature>
<keyword evidence="4" id="KW-0804">Transcription</keyword>
<evidence type="ECO:0000256" key="7">
    <source>
        <dbReference type="SAM" id="MobiDB-lite"/>
    </source>
</evidence>
<dbReference type="PANTHER" id="PTHR32467">
    <property type="entry name" value="AP2-LIKE ETHYLENE-RESPONSIVE TRANSCRIPTION FACTOR"/>
    <property type="match status" value="1"/>
</dbReference>
<keyword evidence="2" id="KW-0805">Transcription regulation</keyword>
<dbReference type="GO" id="GO:0005634">
    <property type="term" value="C:nucleus"/>
    <property type="evidence" value="ECO:0007669"/>
    <property type="project" value="UniProtKB-SubCell"/>
</dbReference>
<dbReference type="PRINTS" id="PR00367">
    <property type="entry name" value="ETHRSPELEMNT"/>
</dbReference>
<evidence type="ECO:0000256" key="5">
    <source>
        <dbReference type="ARBA" id="ARBA00023242"/>
    </source>
</evidence>
<dbReference type="InterPro" id="IPR001471">
    <property type="entry name" value="AP2/ERF_dom"/>
</dbReference>
<dbReference type="InterPro" id="IPR016177">
    <property type="entry name" value="DNA-bd_dom_sf"/>
</dbReference>
<keyword evidence="3" id="KW-0238">DNA-binding</keyword>
<dbReference type="GO" id="GO:0003700">
    <property type="term" value="F:DNA-binding transcription factor activity"/>
    <property type="evidence" value="ECO:0007669"/>
    <property type="project" value="InterPro"/>
</dbReference>
<feature type="domain" description="AP2/ERF" evidence="8">
    <location>
        <begin position="96"/>
        <end position="152"/>
    </location>
</feature>
<dbReference type="AlphaFoldDB" id="A0AAT9UTW8"/>
<comment type="similarity">
    <text evidence="6">Belongs to the AP2/ERF transcription factor family. AP2 subfamily.</text>
</comment>
<protein>
    <submittedName>
        <fullName evidence="9">APETALA2-3</fullName>
    </submittedName>
</protein>
<evidence type="ECO:0000256" key="1">
    <source>
        <dbReference type="ARBA" id="ARBA00004123"/>
    </source>
</evidence>
<proteinExistence type="evidence at transcript level"/>
<evidence type="ECO:0000256" key="3">
    <source>
        <dbReference type="ARBA" id="ARBA00023125"/>
    </source>
</evidence>